<accession>A0AA39XYB1</accession>
<protein>
    <submittedName>
        <fullName evidence="1">Uncharacterized protein</fullName>
    </submittedName>
</protein>
<dbReference type="EMBL" id="JAUJDW010000072">
    <property type="protein sequence ID" value="KAK0642526.1"/>
    <property type="molecule type" value="Genomic_DNA"/>
</dbReference>
<keyword evidence="2" id="KW-1185">Reference proteome</keyword>
<dbReference type="Proteomes" id="UP001175001">
    <property type="component" value="Unassembled WGS sequence"/>
</dbReference>
<sequence>MQSDDLFKEFESQHSAAELGFDAFIAVVHAHLPDPDTYYRFCRARSRASLEEIYMAIPPDDFLHSSVPIVPLGHDAKGVKYRLATDFFGLDPPSVDQLDDEVIEPRLGPGLQLLPTTLLGATMTETNDGFCFCQLDELHCSDANSHIHFVPLPFWLLLLVVLSP</sequence>
<evidence type="ECO:0000313" key="2">
    <source>
        <dbReference type="Proteomes" id="UP001175001"/>
    </source>
</evidence>
<reference evidence="1" key="1">
    <citation type="submission" date="2023-06" db="EMBL/GenBank/DDBJ databases">
        <title>Multi-omics analyses reveal the molecular pathogenesis toolkit of Lasiodiplodia hormozganensis, a cross-kingdom pathogen.</title>
        <authorList>
            <person name="Felix C."/>
            <person name="Meneses R."/>
            <person name="Goncalves M.F.M."/>
            <person name="Tilleman L."/>
            <person name="Duarte A.S."/>
            <person name="Jorrin-Novo J.V."/>
            <person name="Van De Peer Y."/>
            <person name="Deforce D."/>
            <person name="Van Nieuwerburgh F."/>
            <person name="Esteves A.C."/>
            <person name="Alves A."/>
        </authorList>
    </citation>
    <scope>NUCLEOTIDE SEQUENCE</scope>
    <source>
        <strain evidence="1">CBS 339.90</strain>
    </source>
</reference>
<organism evidence="1 2">
    <name type="scientific">Lasiodiplodia hormozganensis</name>
    <dbReference type="NCBI Taxonomy" id="869390"/>
    <lineage>
        <taxon>Eukaryota</taxon>
        <taxon>Fungi</taxon>
        <taxon>Dikarya</taxon>
        <taxon>Ascomycota</taxon>
        <taxon>Pezizomycotina</taxon>
        <taxon>Dothideomycetes</taxon>
        <taxon>Dothideomycetes incertae sedis</taxon>
        <taxon>Botryosphaeriales</taxon>
        <taxon>Botryosphaeriaceae</taxon>
        <taxon>Lasiodiplodia</taxon>
    </lineage>
</organism>
<gene>
    <name evidence="1" type="ORF">DIS24_g8931</name>
</gene>
<dbReference type="AlphaFoldDB" id="A0AA39XYB1"/>
<comment type="caution">
    <text evidence="1">The sequence shown here is derived from an EMBL/GenBank/DDBJ whole genome shotgun (WGS) entry which is preliminary data.</text>
</comment>
<name>A0AA39XYB1_9PEZI</name>
<proteinExistence type="predicted"/>
<evidence type="ECO:0000313" key="1">
    <source>
        <dbReference type="EMBL" id="KAK0642526.1"/>
    </source>
</evidence>